<dbReference type="AlphaFoldDB" id="A0A8S1QNI8"/>
<keyword evidence="2" id="KW-1185">Reference proteome</keyword>
<name>A0A8S1QNI8_PARPR</name>
<reference evidence="1" key="1">
    <citation type="submission" date="2021-01" db="EMBL/GenBank/DDBJ databases">
        <authorList>
            <consortium name="Genoscope - CEA"/>
            <person name="William W."/>
        </authorList>
    </citation>
    <scope>NUCLEOTIDE SEQUENCE</scope>
</reference>
<proteinExistence type="predicted"/>
<comment type="caution">
    <text evidence="1">The sequence shown here is derived from an EMBL/GenBank/DDBJ whole genome shotgun (WGS) entry which is preliminary data.</text>
</comment>
<evidence type="ECO:0000313" key="1">
    <source>
        <dbReference type="EMBL" id="CAD8116751.1"/>
    </source>
</evidence>
<dbReference type="EMBL" id="CAJJDM010000189">
    <property type="protein sequence ID" value="CAD8116751.1"/>
    <property type="molecule type" value="Genomic_DNA"/>
</dbReference>
<organism evidence="1 2">
    <name type="scientific">Paramecium primaurelia</name>
    <dbReference type="NCBI Taxonomy" id="5886"/>
    <lineage>
        <taxon>Eukaryota</taxon>
        <taxon>Sar</taxon>
        <taxon>Alveolata</taxon>
        <taxon>Ciliophora</taxon>
        <taxon>Intramacronucleata</taxon>
        <taxon>Oligohymenophorea</taxon>
        <taxon>Peniculida</taxon>
        <taxon>Parameciidae</taxon>
        <taxon>Paramecium</taxon>
    </lineage>
</organism>
<dbReference type="Proteomes" id="UP000688137">
    <property type="component" value="Unassembled WGS sequence"/>
</dbReference>
<evidence type="ECO:0000313" key="2">
    <source>
        <dbReference type="Proteomes" id="UP000688137"/>
    </source>
</evidence>
<gene>
    <name evidence="1" type="ORF">PPRIM_AZ9-3.1.T1800005</name>
</gene>
<accession>A0A8S1QNI8</accession>
<sequence length="57" mass="7306">MQILYKYILLFPYKKNTHKDSNRYPVHFWFIIKFQQQEDWLVILLRELKSEYEKRIL</sequence>
<protein>
    <submittedName>
        <fullName evidence="1">Uncharacterized protein</fullName>
    </submittedName>
</protein>